<dbReference type="SUPFAM" id="SSF53213">
    <property type="entry name" value="LigB-like"/>
    <property type="match status" value="1"/>
</dbReference>
<dbReference type="GO" id="GO:0016702">
    <property type="term" value="F:oxidoreductase activity, acting on single donors with incorporation of molecular oxygen, incorporation of two atoms of oxygen"/>
    <property type="evidence" value="ECO:0007669"/>
    <property type="project" value="UniProtKB-ARBA"/>
</dbReference>
<name>A0A0M9VP93_9BASI</name>
<dbReference type="AlphaFoldDB" id="A0A0M9VP93"/>
<dbReference type="Proteomes" id="UP000037751">
    <property type="component" value="Unassembled WGS sequence"/>
</dbReference>
<comment type="caution">
    <text evidence="7">The sequence shown here is derived from an EMBL/GenBank/DDBJ whole genome shotgun (WGS) entry which is preliminary data.</text>
</comment>
<dbReference type="NCBIfam" id="NF007914">
    <property type="entry name" value="PRK10628.1"/>
    <property type="match status" value="1"/>
</dbReference>
<dbReference type="PIRSF" id="PIRSF006157">
    <property type="entry name" value="Doxgns_DODA"/>
    <property type="match status" value="1"/>
</dbReference>
<evidence type="ECO:0000256" key="3">
    <source>
        <dbReference type="ARBA" id="ARBA00022723"/>
    </source>
</evidence>
<comment type="cofactor">
    <cofactor evidence="1">
        <name>Zn(2+)</name>
        <dbReference type="ChEBI" id="CHEBI:29105"/>
    </cofactor>
</comment>
<evidence type="ECO:0000256" key="1">
    <source>
        <dbReference type="ARBA" id="ARBA00001947"/>
    </source>
</evidence>
<evidence type="ECO:0000313" key="8">
    <source>
        <dbReference type="Proteomes" id="UP000037751"/>
    </source>
</evidence>
<dbReference type="GeneID" id="28730600"/>
<dbReference type="STRING" id="77020.A0A0M9VP93"/>
<protein>
    <submittedName>
        <fullName evidence="7">Family dioxygenase</fullName>
    </submittedName>
</protein>
<keyword evidence="7" id="KW-0223">Dioxygenase</keyword>
<dbReference type="CDD" id="cd07363">
    <property type="entry name" value="45_DOPA_Dioxygenase"/>
    <property type="match status" value="1"/>
</dbReference>
<dbReference type="Gene3D" id="3.40.830.10">
    <property type="entry name" value="LigB-like"/>
    <property type="match status" value="1"/>
</dbReference>
<comment type="similarity">
    <text evidence="2">Belongs to the DODA-type extradiol aromatic ring-opening dioxygenase family.</text>
</comment>
<dbReference type="Pfam" id="PF02900">
    <property type="entry name" value="LigB"/>
    <property type="match status" value="1"/>
</dbReference>
<sequence>MTKAPAIFIGHGSPMNAIQESGSTRAWAQLGQKYPAPKAIVAISAHWYTHGVRIMSNEKPETIHDFGNFPQALYDMQYPAPGEPALASKITNMLKPFNAKLDSTWGLDHGTWSILVHMYPKADIPVVQVSLDAMRSPAEHMDIGRALAPLREDNVLILASGNIVHNLRALNTLSGAAPWTESFDNYITDAVRTHNETALLDYHKRPEAPLAAPDWEHFFPVFYAMGARLPGEKPTIMKKDPDRPGLTMSLFAYGVP</sequence>
<dbReference type="EMBL" id="LGAV01000004">
    <property type="protein sequence ID" value="KOS14183.1"/>
    <property type="molecule type" value="Genomic_DNA"/>
</dbReference>
<dbReference type="VEuPathDB" id="FungiDB:Malapachy_4273"/>
<dbReference type="PANTHER" id="PTHR30096:SF0">
    <property type="entry name" value="4,5-DOPA DIOXYGENASE EXTRADIOL-LIKE PROTEIN"/>
    <property type="match status" value="1"/>
</dbReference>
<evidence type="ECO:0000313" key="7">
    <source>
        <dbReference type="EMBL" id="KOS14183.1"/>
    </source>
</evidence>
<dbReference type="InterPro" id="IPR014436">
    <property type="entry name" value="Extradiol_dOase_DODA"/>
</dbReference>
<keyword evidence="4" id="KW-0862">Zinc</keyword>
<keyword evidence="3" id="KW-0479">Metal-binding</keyword>
<gene>
    <name evidence="7" type="ORF">Malapachy_4273</name>
</gene>
<evidence type="ECO:0000256" key="2">
    <source>
        <dbReference type="ARBA" id="ARBA00007581"/>
    </source>
</evidence>
<dbReference type="RefSeq" id="XP_017991815.1">
    <property type="nucleotide sequence ID" value="XM_018138724.1"/>
</dbReference>
<reference evidence="7 8" key="1">
    <citation type="submission" date="2015-07" db="EMBL/GenBank/DDBJ databases">
        <title>Draft Genome Sequence of Malassezia furfur CBS1878 and Malassezia pachydermatis CBS1879.</title>
        <authorList>
            <person name="Triana S."/>
            <person name="Ohm R."/>
            <person name="Gonzalez A."/>
            <person name="DeCock H."/>
            <person name="Restrepo S."/>
            <person name="Celis A."/>
        </authorList>
    </citation>
    <scope>NUCLEOTIDE SEQUENCE [LARGE SCALE GENOMIC DNA]</scope>
    <source>
        <strain evidence="7 8">CBS 1879</strain>
    </source>
</reference>
<proteinExistence type="inferred from homology"/>
<dbReference type="GO" id="GO:0008198">
    <property type="term" value="F:ferrous iron binding"/>
    <property type="evidence" value="ECO:0007669"/>
    <property type="project" value="InterPro"/>
</dbReference>
<keyword evidence="5" id="KW-0560">Oxidoreductase</keyword>
<dbReference type="OrthoDB" id="7396853at2759"/>
<evidence type="ECO:0000256" key="4">
    <source>
        <dbReference type="ARBA" id="ARBA00022833"/>
    </source>
</evidence>
<evidence type="ECO:0000259" key="6">
    <source>
        <dbReference type="Pfam" id="PF02900"/>
    </source>
</evidence>
<dbReference type="GO" id="GO:0008270">
    <property type="term" value="F:zinc ion binding"/>
    <property type="evidence" value="ECO:0007669"/>
    <property type="project" value="InterPro"/>
</dbReference>
<dbReference type="InterPro" id="IPR004183">
    <property type="entry name" value="Xdiol_dOase_suB"/>
</dbReference>
<feature type="domain" description="Extradiol ring-cleavage dioxygenase class III enzyme subunit B" evidence="6">
    <location>
        <begin position="32"/>
        <end position="227"/>
    </location>
</feature>
<keyword evidence="8" id="KW-1185">Reference proteome</keyword>
<organism evidence="7 8">
    <name type="scientific">Malassezia pachydermatis</name>
    <dbReference type="NCBI Taxonomy" id="77020"/>
    <lineage>
        <taxon>Eukaryota</taxon>
        <taxon>Fungi</taxon>
        <taxon>Dikarya</taxon>
        <taxon>Basidiomycota</taxon>
        <taxon>Ustilaginomycotina</taxon>
        <taxon>Malasseziomycetes</taxon>
        <taxon>Malasseziales</taxon>
        <taxon>Malasseziaceae</taxon>
        <taxon>Malassezia</taxon>
    </lineage>
</organism>
<accession>A0A0M9VP93</accession>
<dbReference type="PANTHER" id="PTHR30096">
    <property type="entry name" value="4,5-DOPA DIOXYGENASE EXTRADIOL-LIKE PROTEIN"/>
    <property type="match status" value="1"/>
</dbReference>
<evidence type="ECO:0000256" key="5">
    <source>
        <dbReference type="ARBA" id="ARBA00023002"/>
    </source>
</evidence>